<accession>A0A0G1RXM4</accession>
<dbReference type="Pfam" id="PF00004">
    <property type="entry name" value="AAA"/>
    <property type="match status" value="1"/>
</dbReference>
<dbReference type="InterPro" id="IPR054594">
    <property type="entry name" value="Lon_lid"/>
</dbReference>
<keyword evidence="2" id="KW-0645">Protease</keyword>
<dbReference type="AlphaFoldDB" id="A0A0G1RXM4"/>
<evidence type="ECO:0000259" key="1">
    <source>
        <dbReference type="SMART" id="SM00382"/>
    </source>
</evidence>
<evidence type="ECO:0000313" key="2">
    <source>
        <dbReference type="EMBL" id="KKU61871.1"/>
    </source>
</evidence>
<protein>
    <submittedName>
        <fullName evidence="2">Lon protease</fullName>
    </submittedName>
</protein>
<dbReference type="SUPFAM" id="SSF52540">
    <property type="entry name" value="P-loop containing nucleoside triphosphate hydrolases"/>
    <property type="match status" value="1"/>
</dbReference>
<name>A0A0G1RXM4_9BACT</name>
<dbReference type="EMBL" id="LCNT01000001">
    <property type="protein sequence ID" value="KKU61871.1"/>
    <property type="molecule type" value="Genomic_DNA"/>
</dbReference>
<dbReference type="GO" id="GO:0004176">
    <property type="term" value="F:ATP-dependent peptidase activity"/>
    <property type="evidence" value="ECO:0007669"/>
    <property type="project" value="InterPro"/>
</dbReference>
<feature type="domain" description="AAA+ ATPase" evidence="1">
    <location>
        <begin position="118"/>
        <end position="262"/>
    </location>
</feature>
<dbReference type="Gene3D" id="3.40.50.300">
    <property type="entry name" value="P-loop containing nucleotide triphosphate hydrolases"/>
    <property type="match status" value="1"/>
</dbReference>
<dbReference type="SMART" id="SM00382">
    <property type="entry name" value="AAA"/>
    <property type="match status" value="1"/>
</dbReference>
<dbReference type="GO" id="GO:0004252">
    <property type="term" value="F:serine-type endopeptidase activity"/>
    <property type="evidence" value="ECO:0007669"/>
    <property type="project" value="InterPro"/>
</dbReference>
<dbReference type="InterPro" id="IPR003593">
    <property type="entry name" value="AAA+_ATPase"/>
</dbReference>
<dbReference type="InterPro" id="IPR027417">
    <property type="entry name" value="P-loop_NTPase"/>
</dbReference>
<dbReference type="PANTHER" id="PTHR43718:SF2">
    <property type="entry name" value="LON PROTEASE HOMOLOG, MITOCHONDRIAL"/>
    <property type="match status" value="1"/>
</dbReference>
<dbReference type="PATRIC" id="fig|1618371.3.peg.85"/>
<reference evidence="2 3" key="1">
    <citation type="journal article" date="2015" name="Nature">
        <title>rRNA introns, odd ribosomes, and small enigmatic genomes across a large radiation of phyla.</title>
        <authorList>
            <person name="Brown C.T."/>
            <person name="Hug L.A."/>
            <person name="Thomas B.C."/>
            <person name="Sharon I."/>
            <person name="Castelle C.J."/>
            <person name="Singh A."/>
            <person name="Wilkins M.J."/>
            <person name="Williams K.H."/>
            <person name="Banfield J.F."/>
        </authorList>
    </citation>
    <scope>NUCLEOTIDE SEQUENCE [LARGE SCALE GENOMIC DNA]</scope>
</reference>
<dbReference type="GO" id="GO:0005524">
    <property type="term" value="F:ATP binding"/>
    <property type="evidence" value="ECO:0007669"/>
    <property type="project" value="InterPro"/>
</dbReference>
<dbReference type="GO" id="GO:0016887">
    <property type="term" value="F:ATP hydrolysis activity"/>
    <property type="evidence" value="ECO:0007669"/>
    <property type="project" value="InterPro"/>
</dbReference>
<proteinExistence type="predicted"/>
<dbReference type="Gene3D" id="1.10.8.60">
    <property type="match status" value="1"/>
</dbReference>
<organism evidence="2 3">
    <name type="scientific">Candidatus Beckwithbacteria bacterium GW2011_GWB1_47_15</name>
    <dbReference type="NCBI Taxonomy" id="1618371"/>
    <lineage>
        <taxon>Bacteria</taxon>
        <taxon>Candidatus Beckwithiibacteriota</taxon>
    </lineage>
</organism>
<dbReference type="PANTHER" id="PTHR43718">
    <property type="entry name" value="LON PROTEASE"/>
    <property type="match status" value="1"/>
</dbReference>
<comment type="caution">
    <text evidence="2">The sequence shown here is derived from an EMBL/GenBank/DDBJ whole genome shotgun (WGS) entry which is preliminary data.</text>
</comment>
<dbReference type="Proteomes" id="UP000033860">
    <property type="component" value="Unassembled WGS sequence"/>
</dbReference>
<dbReference type="InterPro" id="IPR003959">
    <property type="entry name" value="ATPase_AAA_core"/>
</dbReference>
<dbReference type="GO" id="GO:0006515">
    <property type="term" value="P:protein quality control for misfolded or incompletely synthesized proteins"/>
    <property type="evidence" value="ECO:0007669"/>
    <property type="project" value="TreeGrafter"/>
</dbReference>
<keyword evidence="2" id="KW-0378">Hydrolase</keyword>
<sequence length="352" mass="40041">MSPKSALSQEVDHLKTKLDSVTLPPELKQKTTQMLERLTRMADFTGYSTEYDRVAHYISWIIELPWDKTTTDRLDLKEARAILDKHHYGMNEVKERIIEYLAVMRLTQNRAESDEHTRAPILCLVGLVGTGKTTFGPSLSEALKRQYARIPFGGMGSARDLRGQSRLHPDAEPGLVIKALRRAASRNPIILLDEIDRVTEQARGDIMGVLVELLDPEQNFQFIDHYLDYPFNLSDVLFVATANNTRNIATAVQDRLEIIQMPSYTDAEKITIGKDYVLPHTLKEAGLSADNLTIDETVWPKIVRPLGYDAGIRTLERTIEGVARKIAREIVEGKHEHFHLTLENIKHYLPTY</sequence>
<gene>
    <name evidence="2" type="ORF">UX85_C0001G0085</name>
</gene>
<dbReference type="Pfam" id="PF22667">
    <property type="entry name" value="Lon_lid"/>
    <property type="match status" value="1"/>
</dbReference>
<evidence type="ECO:0000313" key="3">
    <source>
        <dbReference type="Proteomes" id="UP000033860"/>
    </source>
</evidence>
<dbReference type="InterPro" id="IPR027065">
    <property type="entry name" value="Lon_Prtase"/>
</dbReference>